<protein>
    <recommendedName>
        <fullName evidence="1">2EXR domain-containing protein</fullName>
    </recommendedName>
</protein>
<evidence type="ECO:0000313" key="2">
    <source>
        <dbReference type="EMBL" id="TXC02550.1"/>
    </source>
</evidence>
<dbReference type="EMBL" id="VMNF01000008">
    <property type="protein sequence ID" value="TXC02550.1"/>
    <property type="molecule type" value="Genomic_DNA"/>
</dbReference>
<proteinExistence type="predicted"/>
<evidence type="ECO:0000259" key="1">
    <source>
        <dbReference type="Pfam" id="PF20150"/>
    </source>
</evidence>
<dbReference type="Pfam" id="PF20150">
    <property type="entry name" value="2EXR"/>
    <property type="match status" value="1"/>
</dbReference>
<reference evidence="2 3" key="1">
    <citation type="submission" date="2019-07" db="EMBL/GenBank/DDBJ databases">
        <title>The First High-Quality Draft Genome Sequence of the Causal Agent of the Current Panama Disease Epidemic.</title>
        <authorList>
            <person name="Warmington R.J."/>
            <person name="Kay W."/>
            <person name="Jeffries A."/>
            <person name="Bebber D."/>
            <person name="Moore K."/>
            <person name="Studholme D.J."/>
        </authorList>
    </citation>
    <scope>NUCLEOTIDE SEQUENCE [LARGE SCALE GENOMIC DNA]</scope>
    <source>
        <strain evidence="2 3">TR4</strain>
    </source>
</reference>
<accession>A0A5C6SVM9</accession>
<feature type="domain" description="2EXR" evidence="1">
    <location>
        <begin position="5"/>
        <end position="127"/>
    </location>
</feature>
<dbReference type="AlphaFoldDB" id="A0A5C6SVM9"/>
<dbReference type="Proteomes" id="UP000321331">
    <property type="component" value="Unassembled WGS sequence"/>
</dbReference>
<dbReference type="PANTHER" id="PTHR35910">
    <property type="entry name" value="2EXR DOMAIN-CONTAINING PROTEIN"/>
    <property type="match status" value="1"/>
</dbReference>
<sequence length="322" mass="36985">MATAFHLFPFLPRELRDEIWAFAIRPHRRGVQIFRVHNSATEADIGPRRASRGLDEVNNSWHFGAPLESRYYKSLDGSPNKNVSAYMIDSGLWTACKESRRVIRKHFAEHSNNPWGPSGRAIVSYCSGSNPFYISIWPDSDLITLQPDNFFPTSWSRIKTLACTSSSSVYPLEFCRDIGIDYDPAWADTNWVYDFSPGVHDMTSYVAVLFRSFPRRRLWLVDTNLKRKPGASSSHDSQTVQFYANDRKLVQVSLDKGEGNLREWEYIHPVAGGDYRDSSIYFAISANELGRFYDACPWFINDHRHLLGDRIGLLGWEDLKKS</sequence>
<gene>
    <name evidence="2" type="ORF">FocTR4_00015539</name>
</gene>
<name>A0A5C6SVM9_FUSOC</name>
<evidence type="ECO:0000313" key="3">
    <source>
        <dbReference type="Proteomes" id="UP000321331"/>
    </source>
</evidence>
<organism evidence="2 3">
    <name type="scientific">Fusarium oxysporum f. sp. cubense</name>
    <dbReference type="NCBI Taxonomy" id="61366"/>
    <lineage>
        <taxon>Eukaryota</taxon>
        <taxon>Fungi</taxon>
        <taxon>Dikarya</taxon>
        <taxon>Ascomycota</taxon>
        <taxon>Pezizomycotina</taxon>
        <taxon>Sordariomycetes</taxon>
        <taxon>Hypocreomycetidae</taxon>
        <taxon>Hypocreales</taxon>
        <taxon>Nectriaceae</taxon>
        <taxon>Fusarium</taxon>
        <taxon>Fusarium oxysporum species complex</taxon>
    </lineage>
</organism>
<dbReference type="InterPro" id="IPR045518">
    <property type="entry name" value="2EXR"/>
</dbReference>
<comment type="caution">
    <text evidence="2">The sequence shown here is derived from an EMBL/GenBank/DDBJ whole genome shotgun (WGS) entry which is preliminary data.</text>
</comment>
<dbReference type="PANTHER" id="PTHR35910:SF1">
    <property type="entry name" value="2EXR DOMAIN-CONTAINING PROTEIN"/>
    <property type="match status" value="1"/>
</dbReference>